<sequence>MLRLSLSYSNLLESHLRAHANLDKASPMEAYMRHLFPFLGIKSPERVALVKGFIQEHGVPPQGEVLATTIRELWKLPEREFHYAALQLLEKQLKKLEPTAIDLLEELVITHSWWDTVDTLASRLIGSHFTKYPDLIPIYTERWIESDNMWLQRSALLFQLSYKSRTDTTLLFDYIRRTAHSQEFFLRKAIGWTLREYSKTDESAVRQFVAETALSPLSVREALKHADR</sequence>
<evidence type="ECO:0000313" key="1">
    <source>
        <dbReference type="EMBL" id="MCR8632515.1"/>
    </source>
</evidence>
<dbReference type="Pfam" id="PF08713">
    <property type="entry name" value="DNA_alkylation"/>
    <property type="match status" value="1"/>
</dbReference>
<dbReference type="Proteomes" id="UP001300012">
    <property type="component" value="Unassembled WGS sequence"/>
</dbReference>
<organism evidence="1 2">
    <name type="scientific">Paenibacillus radicis</name>
    <name type="common">ex Xue et al. 2023</name>
    <dbReference type="NCBI Taxonomy" id="2972489"/>
    <lineage>
        <taxon>Bacteria</taxon>
        <taxon>Bacillati</taxon>
        <taxon>Bacillota</taxon>
        <taxon>Bacilli</taxon>
        <taxon>Bacillales</taxon>
        <taxon>Paenibacillaceae</taxon>
        <taxon>Paenibacillus</taxon>
    </lineage>
</organism>
<dbReference type="Gene3D" id="1.20.1660.10">
    <property type="entry name" value="Hypothetical protein (EF3068)"/>
    <property type="match status" value="1"/>
</dbReference>
<dbReference type="InterPro" id="IPR016024">
    <property type="entry name" value="ARM-type_fold"/>
</dbReference>
<protein>
    <submittedName>
        <fullName evidence="1">DNA alkylation repair protein</fullName>
    </submittedName>
</protein>
<dbReference type="PANTHER" id="PTHR34070">
    <property type="entry name" value="ARMADILLO-TYPE FOLD"/>
    <property type="match status" value="1"/>
</dbReference>
<dbReference type="Gene3D" id="1.25.40.290">
    <property type="entry name" value="ARM repeat domains"/>
    <property type="match status" value="1"/>
</dbReference>
<keyword evidence="2" id="KW-1185">Reference proteome</keyword>
<reference evidence="1 2" key="1">
    <citation type="submission" date="2022-08" db="EMBL/GenBank/DDBJ databases">
        <title>Paenibacillus endoradicis sp. nov., Paenibacillus radicibacter sp. nov and Paenibacillus pararadicis sp. nov., three cold-adapted plant growth-promoting bacteria isolated from root of Larix gmelinii in Great Khingan.</title>
        <authorList>
            <person name="Xue H."/>
        </authorList>
    </citation>
    <scope>NUCLEOTIDE SEQUENCE [LARGE SCALE GENOMIC DNA]</scope>
    <source>
        <strain evidence="1 2">N5-1-1-5</strain>
    </source>
</reference>
<accession>A0ABT1YH34</accession>
<proteinExistence type="predicted"/>
<dbReference type="EMBL" id="JANQBD010000010">
    <property type="protein sequence ID" value="MCR8632515.1"/>
    <property type="molecule type" value="Genomic_DNA"/>
</dbReference>
<dbReference type="PANTHER" id="PTHR34070:SF1">
    <property type="entry name" value="DNA ALKYLATION REPAIR PROTEIN"/>
    <property type="match status" value="1"/>
</dbReference>
<dbReference type="InterPro" id="IPR014825">
    <property type="entry name" value="DNA_alkylation"/>
</dbReference>
<name>A0ABT1YH34_9BACL</name>
<evidence type="ECO:0000313" key="2">
    <source>
        <dbReference type="Proteomes" id="UP001300012"/>
    </source>
</evidence>
<comment type="caution">
    <text evidence="1">The sequence shown here is derived from an EMBL/GenBank/DDBJ whole genome shotgun (WGS) entry which is preliminary data.</text>
</comment>
<gene>
    <name evidence="1" type="ORF">NV381_15020</name>
</gene>
<dbReference type="CDD" id="cd07064">
    <property type="entry name" value="AlkD_like_1"/>
    <property type="match status" value="1"/>
</dbReference>
<dbReference type="SUPFAM" id="SSF48371">
    <property type="entry name" value="ARM repeat"/>
    <property type="match status" value="1"/>
</dbReference>